<dbReference type="SUPFAM" id="SSF74650">
    <property type="entry name" value="Galactose mutarotase-like"/>
    <property type="match status" value="1"/>
</dbReference>
<dbReference type="InterPro" id="IPR014718">
    <property type="entry name" value="GH-type_carb-bd"/>
</dbReference>
<reference evidence="4" key="1">
    <citation type="journal article" date="2014" name="Front. Microbiol.">
        <title>High frequency of phylogenetically diverse reductive dehalogenase-homologous genes in deep subseafloor sedimentary metagenomes.</title>
        <authorList>
            <person name="Kawai M."/>
            <person name="Futagami T."/>
            <person name="Toyoda A."/>
            <person name="Takaki Y."/>
            <person name="Nishi S."/>
            <person name="Hori S."/>
            <person name="Arai W."/>
            <person name="Tsubouchi T."/>
            <person name="Morono Y."/>
            <person name="Uchiyama I."/>
            <person name="Ito T."/>
            <person name="Fujiyama A."/>
            <person name="Inagaki F."/>
            <person name="Takami H."/>
        </authorList>
    </citation>
    <scope>NUCLEOTIDE SEQUENCE</scope>
    <source>
        <strain evidence="4">Expedition CK06-06</strain>
    </source>
</reference>
<dbReference type="PANTHER" id="PTHR10091:SF0">
    <property type="entry name" value="GALACTOSE MUTAROTASE"/>
    <property type="match status" value="1"/>
</dbReference>
<dbReference type="InterPro" id="IPR008183">
    <property type="entry name" value="Aldose_1/G6P_1-epimerase"/>
</dbReference>
<dbReference type="PANTHER" id="PTHR10091">
    <property type="entry name" value="ALDOSE-1-EPIMERASE"/>
    <property type="match status" value="1"/>
</dbReference>
<evidence type="ECO:0000313" key="4">
    <source>
        <dbReference type="EMBL" id="GAI83556.1"/>
    </source>
</evidence>
<dbReference type="InterPro" id="IPR018052">
    <property type="entry name" value="Ald1_epimerase_CS"/>
</dbReference>
<dbReference type="Gene3D" id="2.70.98.10">
    <property type="match status" value="1"/>
</dbReference>
<dbReference type="GO" id="GO:0030246">
    <property type="term" value="F:carbohydrate binding"/>
    <property type="evidence" value="ECO:0007669"/>
    <property type="project" value="InterPro"/>
</dbReference>
<dbReference type="CDD" id="cd09019">
    <property type="entry name" value="galactose_mutarotase_like"/>
    <property type="match status" value="1"/>
</dbReference>
<dbReference type="GO" id="GO:0006006">
    <property type="term" value="P:glucose metabolic process"/>
    <property type="evidence" value="ECO:0007669"/>
    <property type="project" value="TreeGrafter"/>
</dbReference>
<dbReference type="AlphaFoldDB" id="X1SWQ2"/>
<dbReference type="Pfam" id="PF01263">
    <property type="entry name" value="Aldose_epim"/>
    <property type="match status" value="1"/>
</dbReference>
<evidence type="ECO:0000256" key="2">
    <source>
        <dbReference type="ARBA" id="ARBA00023235"/>
    </source>
</evidence>
<dbReference type="GO" id="GO:0033499">
    <property type="term" value="P:galactose catabolic process via UDP-galactose, Leloir pathway"/>
    <property type="evidence" value="ECO:0007669"/>
    <property type="project" value="TreeGrafter"/>
</dbReference>
<dbReference type="EMBL" id="BARW01011048">
    <property type="protein sequence ID" value="GAI83556.1"/>
    <property type="molecule type" value="Genomic_DNA"/>
</dbReference>
<dbReference type="InterPro" id="IPR011013">
    <property type="entry name" value="Gal_mutarotase_sf_dom"/>
</dbReference>
<gene>
    <name evidence="4" type="ORF">S12H4_21471</name>
</gene>
<evidence type="ECO:0000256" key="1">
    <source>
        <dbReference type="ARBA" id="ARBA00006206"/>
    </source>
</evidence>
<feature type="non-terminal residue" evidence="4">
    <location>
        <position position="1"/>
    </location>
</feature>
<dbReference type="GO" id="GO:0005737">
    <property type="term" value="C:cytoplasm"/>
    <property type="evidence" value="ECO:0007669"/>
    <property type="project" value="TreeGrafter"/>
</dbReference>
<keyword evidence="3" id="KW-0119">Carbohydrate metabolism</keyword>
<organism evidence="4">
    <name type="scientific">marine sediment metagenome</name>
    <dbReference type="NCBI Taxonomy" id="412755"/>
    <lineage>
        <taxon>unclassified sequences</taxon>
        <taxon>metagenomes</taxon>
        <taxon>ecological metagenomes</taxon>
    </lineage>
</organism>
<comment type="caution">
    <text evidence="4">The sequence shown here is derived from an EMBL/GenBank/DDBJ whole genome shotgun (WGS) entry which is preliminary data.</text>
</comment>
<keyword evidence="2" id="KW-0413">Isomerase</keyword>
<feature type="non-terminal residue" evidence="4">
    <location>
        <position position="256"/>
    </location>
</feature>
<accession>X1SWQ2</accession>
<dbReference type="InterPro" id="IPR047215">
    <property type="entry name" value="Galactose_mutarotase-like"/>
</dbReference>
<name>X1SWQ2_9ZZZZ</name>
<evidence type="ECO:0008006" key="5">
    <source>
        <dbReference type="Google" id="ProtNLM"/>
    </source>
</evidence>
<proteinExistence type="inferred from homology"/>
<sequence length="256" mass="27709">DNGVFIGVEHKLMAENITGSLPGKIEVAVISMSGCKKKDATVKEPEAEPGASLEAIQEVKPEAKEIRQMSANKESFGTTPDGKQVDLYTLTNTSGIRARITSFGAILVSLEVPDRDGNLADITLGFDKLDGYVGVHPYFGAIVGRYANRIGKAAFKLDGVEYKLAANNDVNHLHGGIKGFDKVVWRLKDIHATGHEAVVKLSYISEDGEEGYPGNLACSVTYTLTEDDKLKISYDAETDKKTVLNLTNHSYFNLAG</sequence>
<dbReference type="PROSITE" id="PS00545">
    <property type="entry name" value="ALDOSE_1_EPIMERASE"/>
    <property type="match status" value="1"/>
</dbReference>
<evidence type="ECO:0000256" key="3">
    <source>
        <dbReference type="ARBA" id="ARBA00023277"/>
    </source>
</evidence>
<dbReference type="GO" id="GO:0004034">
    <property type="term" value="F:aldose 1-epimerase activity"/>
    <property type="evidence" value="ECO:0007669"/>
    <property type="project" value="TreeGrafter"/>
</dbReference>
<protein>
    <recommendedName>
        <fullName evidence="5">Aldose 1-epimerase</fullName>
    </recommendedName>
</protein>
<comment type="similarity">
    <text evidence="1">Belongs to the aldose epimerase family.</text>
</comment>